<dbReference type="VEuPathDB" id="FungiDB:MELLADRAFT_109076"/>
<dbReference type="Proteomes" id="UP000001072">
    <property type="component" value="Unassembled WGS sequence"/>
</dbReference>
<dbReference type="GeneID" id="18923648"/>
<gene>
    <name evidence="1" type="ORF">MELLADRAFT_109076</name>
</gene>
<reference evidence="2" key="1">
    <citation type="journal article" date="2011" name="Proc. Natl. Acad. Sci. U.S.A.">
        <title>Obligate biotrophy features unraveled by the genomic analysis of rust fungi.</title>
        <authorList>
            <person name="Duplessis S."/>
            <person name="Cuomo C.A."/>
            <person name="Lin Y.-C."/>
            <person name="Aerts A."/>
            <person name="Tisserant E."/>
            <person name="Veneault-Fourrey C."/>
            <person name="Joly D.L."/>
            <person name="Hacquard S."/>
            <person name="Amselem J."/>
            <person name="Cantarel B.L."/>
            <person name="Chiu R."/>
            <person name="Coutinho P.M."/>
            <person name="Feau N."/>
            <person name="Field M."/>
            <person name="Frey P."/>
            <person name="Gelhaye E."/>
            <person name="Goldberg J."/>
            <person name="Grabherr M.G."/>
            <person name="Kodira C.D."/>
            <person name="Kohler A."/>
            <person name="Kuees U."/>
            <person name="Lindquist E.A."/>
            <person name="Lucas S.M."/>
            <person name="Mago R."/>
            <person name="Mauceli E."/>
            <person name="Morin E."/>
            <person name="Murat C."/>
            <person name="Pangilinan J.L."/>
            <person name="Park R."/>
            <person name="Pearson M."/>
            <person name="Quesneville H."/>
            <person name="Rouhier N."/>
            <person name="Sakthikumar S."/>
            <person name="Salamov A.A."/>
            <person name="Schmutz J."/>
            <person name="Selles B."/>
            <person name="Shapiro H."/>
            <person name="Tanguay P."/>
            <person name="Tuskan G.A."/>
            <person name="Henrissat B."/>
            <person name="Van de Peer Y."/>
            <person name="Rouze P."/>
            <person name="Ellis J.G."/>
            <person name="Dodds P.N."/>
            <person name="Schein J.E."/>
            <person name="Zhong S."/>
            <person name="Hamelin R.C."/>
            <person name="Grigoriev I.V."/>
            <person name="Szabo L.J."/>
            <person name="Martin F."/>
        </authorList>
    </citation>
    <scope>NUCLEOTIDE SEQUENCE [LARGE SCALE GENOMIC DNA]</scope>
    <source>
        <strain evidence="2">98AG31 / pathotype 3-4-7</strain>
    </source>
</reference>
<sequence>MSHSQTTLSKVLFGCIFIATICLTLVQSGKLYAATFDIKWRTTSGSAHPTGEAVLSLLQESACGKKDNNNNFQAPFTTTNPTWTMYMTHAEDVSVRDHEGRCRARSKVTLAINQMDVHIRIRLNNLCSDEACTTKNLGGSFSCGVVNAPAKTDQFFSINGGNEIKCTR</sequence>
<evidence type="ECO:0000313" key="2">
    <source>
        <dbReference type="Proteomes" id="UP000001072"/>
    </source>
</evidence>
<dbReference type="InParanoid" id="F4RV89"/>
<organism evidence="2">
    <name type="scientific">Melampsora larici-populina (strain 98AG31 / pathotype 3-4-7)</name>
    <name type="common">Poplar leaf rust fungus</name>
    <dbReference type="NCBI Taxonomy" id="747676"/>
    <lineage>
        <taxon>Eukaryota</taxon>
        <taxon>Fungi</taxon>
        <taxon>Dikarya</taxon>
        <taxon>Basidiomycota</taxon>
        <taxon>Pucciniomycotina</taxon>
        <taxon>Pucciniomycetes</taxon>
        <taxon>Pucciniales</taxon>
        <taxon>Melampsoraceae</taxon>
        <taxon>Melampsora</taxon>
    </lineage>
</organism>
<name>F4RV89_MELLP</name>
<keyword evidence="2" id="KW-1185">Reference proteome</keyword>
<accession>F4RV89</accession>
<dbReference type="RefSeq" id="XP_007413159.1">
    <property type="nucleotide sequence ID" value="XM_007413097.1"/>
</dbReference>
<proteinExistence type="predicted"/>
<evidence type="ECO:0000313" key="1">
    <source>
        <dbReference type="EMBL" id="EGG03712.1"/>
    </source>
</evidence>
<dbReference type="HOGENOM" id="CLU_1578866_0_0_1"/>
<dbReference type="AlphaFoldDB" id="F4RV89"/>
<dbReference type="KEGG" id="mlr:MELLADRAFT_109076"/>
<dbReference type="EMBL" id="GL883123">
    <property type="protein sequence ID" value="EGG03712.1"/>
    <property type="molecule type" value="Genomic_DNA"/>
</dbReference>
<protein>
    <submittedName>
        <fullName evidence="1">Secreted protein</fullName>
    </submittedName>
</protein>